<dbReference type="EMBL" id="CDMZ01004068">
    <property type="protein sequence ID" value="CEM48542.1"/>
    <property type="molecule type" value="Genomic_DNA"/>
</dbReference>
<name>A0A0G4HVN5_9ALVE</name>
<dbReference type="SUPFAM" id="SSF53335">
    <property type="entry name" value="S-adenosyl-L-methionine-dependent methyltransferases"/>
    <property type="match status" value="1"/>
</dbReference>
<dbReference type="AlphaFoldDB" id="A0A0G4HVN5"/>
<accession>A0A0G4HVN5</accession>
<evidence type="ECO:0000313" key="2">
    <source>
        <dbReference type="EMBL" id="CEM48542.1"/>
    </source>
</evidence>
<dbReference type="Pfam" id="PF08242">
    <property type="entry name" value="Methyltransf_12"/>
    <property type="match status" value="1"/>
</dbReference>
<evidence type="ECO:0000259" key="1">
    <source>
        <dbReference type="Pfam" id="PF08242"/>
    </source>
</evidence>
<organism evidence="2">
    <name type="scientific">Chromera velia CCMP2878</name>
    <dbReference type="NCBI Taxonomy" id="1169474"/>
    <lineage>
        <taxon>Eukaryota</taxon>
        <taxon>Sar</taxon>
        <taxon>Alveolata</taxon>
        <taxon>Colpodellida</taxon>
        <taxon>Chromeraceae</taxon>
        <taxon>Chromera</taxon>
    </lineage>
</organism>
<protein>
    <recommendedName>
        <fullName evidence="1">Methyltransferase type 12 domain-containing protein</fullName>
    </recommendedName>
</protein>
<dbReference type="InterPro" id="IPR029063">
    <property type="entry name" value="SAM-dependent_MTases_sf"/>
</dbReference>
<proteinExistence type="predicted"/>
<feature type="domain" description="Methyltransferase type 12" evidence="1">
    <location>
        <begin position="72"/>
        <end position="169"/>
    </location>
</feature>
<sequence length="253" mass="28032">MASFAPEFSKTHYPNGLNANFKKDDADFLVKEYGQGSGKFENPETRDIAKCWENLADALVKTGKLDPGMTAVDVGAGTGLWTFFFAEKVGPSGRVVGTELSEGFLKILRQKDKETRGDGKPLAPIDFIQSSETETGIPSDLAADLVLLCDVYHHFEFPKAQMASIRRALLGVAEKGKGPGLLAFVDFHRDPAKIWSHPPEWVLEHVRAGKEEFTEEVISCGFRLKEELEIANMRENYFILFEPVGTEAMSEAN</sequence>
<dbReference type="VEuPathDB" id="CryptoDB:Cvel_8884"/>
<dbReference type="CDD" id="cd02440">
    <property type="entry name" value="AdoMet_MTases"/>
    <property type="match status" value="1"/>
</dbReference>
<reference evidence="2" key="1">
    <citation type="submission" date="2014-11" db="EMBL/GenBank/DDBJ databases">
        <authorList>
            <person name="Otto D Thomas"/>
            <person name="Naeem Raeece"/>
        </authorList>
    </citation>
    <scope>NUCLEOTIDE SEQUENCE</scope>
</reference>
<dbReference type="Gene3D" id="3.40.50.150">
    <property type="entry name" value="Vaccinia Virus protein VP39"/>
    <property type="match status" value="1"/>
</dbReference>
<gene>
    <name evidence="2" type="ORF">Cvel_8884</name>
</gene>
<dbReference type="InterPro" id="IPR013217">
    <property type="entry name" value="Methyltransf_12"/>
</dbReference>